<keyword evidence="1" id="KW-0472">Membrane</keyword>
<protein>
    <submittedName>
        <fullName evidence="2">Uncharacterized protein</fullName>
    </submittedName>
</protein>
<gene>
    <name evidence="2" type="ORF">ADH67_00710</name>
</gene>
<dbReference type="EMBL" id="NHMP01000001">
    <property type="protein sequence ID" value="OXE50857.1"/>
    <property type="molecule type" value="Genomic_DNA"/>
</dbReference>
<dbReference type="GeneID" id="78363044"/>
<dbReference type="AlphaFoldDB" id="A0A227KSN9"/>
<keyword evidence="3" id="KW-1185">Reference proteome</keyword>
<feature type="transmembrane region" description="Helical" evidence="1">
    <location>
        <begin position="296"/>
        <end position="313"/>
    </location>
</feature>
<name>A0A227KSN9_9BURK</name>
<sequence length="571" mass="61269">MATTTDQLLIDIGLKADGIIEFFDLLAKKLDYLIKKSAGADEDINHLLGNATDITAQKVNETGDAIAKVGTGLVQASDKAEQTGKDLDKAGKQGQKAFEQLDSTAKRVFSAIKSYAGPLVAMFGAKLMFTNFLDEGAKLDDLSKSVRMNVSEIDAWRKANVAAGGSAEAFTNAMKSFTERTGASGEVFLRMGKQLNGMSGAQADYALKYMGLTRESAAVFLQNNKQMNTLVETYRKMALTPKDAENARRFKIAWQTTGMAVQNIGNQFAKFFIPYVEKAVKAFAELANFIGEHSEFIKIALGAITVAAAAAFGPRAILTNAPKVLGALFSPLGVAISLIVLLAGAIDDLITFVEGGDSVFGEFLETLGYSSEDIEGVRQSFKDAWKAICELGDALKPVKDLFMDVFGSVVKSAILTIVGSIGSVAKGIADLINKLPEIKKTFIETWESIKESVASIFDWITEKLNFFSDWKLPDALTNPMDSVKNFLGFGDDKEKKIVPPAGNIAGNGAPYAGKAVKQNTVNNQVKTDVVINVNGDADPQAIKQATMQGVSEGLNKNDLLANSSSGLMESY</sequence>
<dbReference type="RefSeq" id="WP_066590725.1">
    <property type="nucleotide sequence ID" value="NZ_CP065313.1"/>
</dbReference>
<keyword evidence="1" id="KW-1133">Transmembrane helix</keyword>
<evidence type="ECO:0000313" key="3">
    <source>
        <dbReference type="Proteomes" id="UP000214610"/>
    </source>
</evidence>
<evidence type="ECO:0000256" key="1">
    <source>
        <dbReference type="SAM" id="Phobius"/>
    </source>
</evidence>
<reference evidence="3" key="1">
    <citation type="submission" date="2017-05" db="EMBL/GenBank/DDBJ databases">
        <title>Improved OligoMM genomes.</title>
        <authorList>
            <person name="Garzetti D."/>
        </authorList>
    </citation>
    <scope>NUCLEOTIDE SEQUENCE [LARGE SCALE GENOMIC DNA]</scope>
    <source>
        <strain evidence="3">YL45</strain>
    </source>
</reference>
<evidence type="ECO:0000313" key="2">
    <source>
        <dbReference type="EMBL" id="OXE50857.1"/>
    </source>
</evidence>
<dbReference type="Proteomes" id="UP000214610">
    <property type="component" value="Unassembled WGS sequence"/>
</dbReference>
<keyword evidence="1" id="KW-0812">Transmembrane</keyword>
<comment type="caution">
    <text evidence="2">The sequence shown here is derived from an EMBL/GenBank/DDBJ whole genome shotgun (WGS) entry which is preliminary data.</text>
</comment>
<organism evidence="2 3">
    <name type="scientific">Turicimonas muris</name>
    <dbReference type="NCBI Taxonomy" id="1796652"/>
    <lineage>
        <taxon>Bacteria</taxon>
        <taxon>Pseudomonadati</taxon>
        <taxon>Pseudomonadota</taxon>
        <taxon>Betaproteobacteria</taxon>
        <taxon>Burkholderiales</taxon>
        <taxon>Sutterellaceae</taxon>
        <taxon>Turicimonas</taxon>
    </lineage>
</organism>
<proteinExistence type="predicted"/>
<accession>A0A227KSN9</accession>
<feature type="transmembrane region" description="Helical" evidence="1">
    <location>
        <begin position="325"/>
        <end position="346"/>
    </location>
</feature>